<dbReference type="Bgee" id="ENSMNEG00000038585">
    <property type="expression patterns" value="Expressed in bone marrow"/>
</dbReference>
<dbReference type="AlphaFoldDB" id="A0A2K6D2V8"/>
<keyword evidence="3" id="KW-1185">Reference proteome</keyword>
<feature type="compositionally biased region" description="Polar residues" evidence="1">
    <location>
        <begin position="7"/>
        <end position="17"/>
    </location>
</feature>
<reference evidence="2" key="2">
    <citation type="submission" date="2025-09" db="UniProtKB">
        <authorList>
            <consortium name="Ensembl"/>
        </authorList>
    </citation>
    <scope>IDENTIFICATION</scope>
</reference>
<feature type="region of interest" description="Disordered" evidence="1">
    <location>
        <begin position="1"/>
        <end position="23"/>
    </location>
</feature>
<feature type="region of interest" description="Disordered" evidence="1">
    <location>
        <begin position="52"/>
        <end position="155"/>
    </location>
</feature>
<dbReference type="GeneTree" id="ENSGT00910000146998"/>
<evidence type="ECO:0000313" key="2">
    <source>
        <dbReference type="Ensembl" id="ENSMNEP00000030244.1"/>
    </source>
</evidence>
<organism evidence="2 3">
    <name type="scientific">Macaca nemestrina</name>
    <name type="common">Pig-tailed macaque</name>
    <dbReference type="NCBI Taxonomy" id="9545"/>
    <lineage>
        <taxon>Eukaryota</taxon>
        <taxon>Metazoa</taxon>
        <taxon>Chordata</taxon>
        <taxon>Craniata</taxon>
        <taxon>Vertebrata</taxon>
        <taxon>Euteleostomi</taxon>
        <taxon>Mammalia</taxon>
        <taxon>Eutheria</taxon>
        <taxon>Euarchontoglires</taxon>
        <taxon>Primates</taxon>
        <taxon>Haplorrhini</taxon>
        <taxon>Catarrhini</taxon>
        <taxon>Cercopithecidae</taxon>
        <taxon>Cercopithecinae</taxon>
        <taxon>Macaca</taxon>
    </lineage>
</organism>
<feature type="compositionally biased region" description="Basic residues" evidence="1">
    <location>
        <begin position="112"/>
        <end position="122"/>
    </location>
</feature>
<name>A0A2K6D2V8_MACNE</name>
<dbReference type="Ensembl" id="ENSMNET00000054660.1">
    <property type="protein sequence ID" value="ENSMNEP00000030244.1"/>
    <property type="gene ID" value="ENSMNEG00000038585.1"/>
</dbReference>
<feature type="compositionally biased region" description="Polar residues" evidence="1">
    <location>
        <begin position="89"/>
        <end position="103"/>
    </location>
</feature>
<dbReference type="OMA" id="RWLETSC"/>
<sequence length="155" mass="16545">MRWTRWGPTSQATQTARVSPDGAPWPRWLETSCCVSSACKIQEPRLSLRTTWGTGRVCDHPGGYPRPLLPGDEGAKSRAAATQPHVPDNGSQATSLVTWTSHPKGTCSRQPPRLRGHGRHRGSSAGDGVTDEVQPQHRGPVATGSRSTPPAGAEP</sequence>
<reference evidence="2" key="1">
    <citation type="submission" date="2025-08" db="UniProtKB">
        <authorList>
            <consortium name="Ensembl"/>
        </authorList>
    </citation>
    <scope>IDENTIFICATION</scope>
</reference>
<accession>A0A2K6D2V8</accession>
<proteinExistence type="predicted"/>
<evidence type="ECO:0000256" key="1">
    <source>
        <dbReference type="SAM" id="MobiDB-lite"/>
    </source>
</evidence>
<evidence type="ECO:0000313" key="3">
    <source>
        <dbReference type="Proteomes" id="UP000233120"/>
    </source>
</evidence>
<protein>
    <submittedName>
        <fullName evidence="2">Uncharacterized protein</fullName>
    </submittedName>
</protein>
<dbReference type="Proteomes" id="UP000233120">
    <property type="component" value="Unassembled WGS sequence"/>
</dbReference>